<sequence>MDYHNQEFYMIKRLLVVAIAAVTLAGCSNDSMSGDVYSASQAKQVQTVRYGTLVSVRPVKIQGEGGSNMIGTIGGAVLGGFLGNTIGGGTGRSLATAAGAVAGGVAGDQIGAAAGRTDGVELEIKTDQKDNVVVVQKAGATKFSPGQRVRMAQMGDTITVSPL</sequence>
<accession>A0A240BZ51</accession>
<proteinExistence type="predicted"/>
<keyword evidence="3" id="KW-0472">Membrane</keyword>
<reference evidence="7 8" key="1">
    <citation type="submission" date="2017-06" db="EMBL/GenBank/DDBJ databases">
        <authorList>
            <consortium name="Pathogen Informatics"/>
        </authorList>
    </citation>
    <scope>NUCLEOTIDE SEQUENCE [LARGE SCALE GENOMIC DNA]</scope>
    <source>
        <strain evidence="7 8">NCTC12148</strain>
    </source>
</reference>
<dbReference type="Pfam" id="PF05433">
    <property type="entry name" value="Rick_17kDa_Anti"/>
    <property type="match status" value="1"/>
</dbReference>
<organism evidence="7 8">
    <name type="scientific">Serratia ficaria</name>
    <dbReference type="NCBI Taxonomy" id="61651"/>
    <lineage>
        <taxon>Bacteria</taxon>
        <taxon>Pseudomonadati</taxon>
        <taxon>Pseudomonadota</taxon>
        <taxon>Gammaproteobacteria</taxon>
        <taxon>Enterobacterales</taxon>
        <taxon>Yersiniaceae</taxon>
        <taxon>Serratia</taxon>
    </lineage>
</organism>
<dbReference type="EMBL" id="LT906479">
    <property type="protein sequence ID" value="SNW00950.1"/>
    <property type="molecule type" value="Genomic_DNA"/>
</dbReference>
<gene>
    <name evidence="7" type="primary">slyB</name>
    <name evidence="7" type="ORF">SAMEA4384070_02280</name>
</gene>
<dbReference type="KEGG" id="sfj:SAMEA4384070_2280"/>
<evidence type="ECO:0000256" key="4">
    <source>
        <dbReference type="ARBA" id="ARBA00023139"/>
    </source>
</evidence>
<evidence type="ECO:0000256" key="2">
    <source>
        <dbReference type="ARBA" id="ARBA00022729"/>
    </source>
</evidence>
<protein>
    <submittedName>
        <fullName evidence="7">Outer membrane lipoprotein slyB</fullName>
    </submittedName>
</protein>
<keyword evidence="4" id="KW-0564">Palmitate</keyword>
<evidence type="ECO:0000313" key="8">
    <source>
        <dbReference type="Proteomes" id="UP000215134"/>
    </source>
</evidence>
<name>A0A240BZ51_SERFI</name>
<dbReference type="PANTHER" id="PTHR35603:SF1">
    <property type="entry name" value="OUTER MEMBRANE LIPOPROTEIN SLYB"/>
    <property type="match status" value="1"/>
</dbReference>
<dbReference type="GO" id="GO:0009279">
    <property type="term" value="C:cell outer membrane"/>
    <property type="evidence" value="ECO:0007669"/>
    <property type="project" value="UniProtKB-SubCell"/>
</dbReference>
<dbReference type="AlphaFoldDB" id="A0A240BZ51"/>
<evidence type="ECO:0000256" key="1">
    <source>
        <dbReference type="ARBA" id="ARBA00004459"/>
    </source>
</evidence>
<evidence type="ECO:0000256" key="3">
    <source>
        <dbReference type="ARBA" id="ARBA00023136"/>
    </source>
</evidence>
<dbReference type="InterPro" id="IPR051407">
    <property type="entry name" value="Bact_OM_lipoprot/Surf_antigen"/>
</dbReference>
<evidence type="ECO:0000313" key="7">
    <source>
        <dbReference type="EMBL" id="SNW00950.1"/>
    </source>
</evidence>
<comment type="subcellular location">
    <subcellularLocation>
        <location evidence="1">Cell outer membrane</location>
        <topology evidence="1">Lipid-anchor</topology>
    </subcellularLocation>
</comment>
<feature type="domain" description="Glycine zipper 2TM" evidence="6">
    <location>
        <begin position="70"/>
        <end position="111"/>
    </location>
</feature>
<dbReference type="PANTHER" id="PTHR35603">
    <property type="match status" value="1"/>
</dbReference>
<dbReference type="STRING" id="1411141.GCA_001590885_01148"/>
<dbReference type="InterPro" id="IPR008816">
    <property type="entry name" value="Gly_zipper_2TM_dom"/>
</dbReference>
<evidence type="ECO:0000256" key="5">
    <source>
        <dbReference type="ARBA" id="ARBA00023288"/>
    </source>
</evidence>
<keyword evidence="8" id="KW-1185">Reference proteome</keyword>
<keyword evidence="5 7" id="KW-0449">Lipoprotein</keyword>
<dbReference type="Proteomes" id="UP000215134">
    <property type="component" value="Chromosome 1"/>
</dbReference>
<keyword evidence="2" id="KW-0732">Signal</keyword>
<evidence type="ECO:0000259" key="6">
    <source>
        <dbReference type="Pfam" id="PF05433"/>
    </source>
</evidence>